<reference evidence="2 3" key="1">
    <citation type="submission" date="2024-06" db="EMBL/GenBank/DDBJ databases">
        <title>Complete genome of Phlyctema vagabunda strain 19-DSS-EL-015.</title>
        <authorList>
            <person name="Fiorenzani C."/>
        </authorList>
    </citation>
    <scope>NUCLEOTIDE SEQUENCE [LARGE SCALE GENOMIC DNA]</scope>
    <source>
        <strain evidence="2 3">19-DSS-EL-015</strain>
    </source>
</reference>
<sequence>MSFSYKKLLQTSEPEPRSEPDHNVESQDTRQYPVGTLTEIDEISNIVDAASSDIYCLGTHAQLIGTLCEDVETMNTYIRGPTLGHLPAYNDKQIDRMWTRYEIYYTLQYSNALKEEVRHRLEEVDRDVKDQTGQGLSTLSRAMVASHPSYQNYKGRETGEGIRGRLEGILDRLFNDSRLQEVCLRRFIMTQGTSLVFRWDPQFCRYTAVKILLPHTYWGSHIDLGAEDLNGIPSLLMLEALRAS</sequence>
<dbReference type="EMBL" id="JBFCZG010000003">
    <property type="protein sequence ID" value="KAL3424681.1"/>
    <property type="molecule type" value="Genomic_DNA"/>
</dbReference>
<gene>
    <name evidence="2" type="ORF">PVAG01_03962</name>
</gene>
<proteinExistence type="predicted"/>
<accession>A0ABR4PMX1</accession>
<evidence type="ECO:0000256" key="1">
    <source>
        <dbReference type="SAM" id="MobiDB-lite"/>
    </source>
</evidence>
<evidence type="ECO:0000313" key="3">
    <source>
        <dbReference type="Proteomes" id="UP001629113"/>
    </source>
</evidence>
<feature type="compositionally biased region" description="Polar residues" evidence="1">
    <location>
        <begin position="1"/>
        <end position="13"/>
    </location>
</feature>
<comment type="caution">
    <text evidence="2">The sequence shown here is derived from an EMBL/GenBank/DDBJ whole genome shotgun (WGS) entry which is preliminary data.</text>
</comment>
<keyword evidence="3" id="KW-1185">Reference proteome</keyword>
<dbReference type="Proteomes" id="UP001629113">
    <property type="component" value="Unassembled WGS sequence"/>
</dbReference>
<evidence type="ECO:0000313" key="2">
    <source>
        <dbReference type="EMBL" id="KAL3424681.1"/>
    </source>
</evidence>
<feature type="region of interest" description="Disordered" evidence="1">
    <location>
        <begin position="1"/>
        <end position="30"/>
    </location>
</feature>
<feature type="compositionally biased region" description="Basic and acidic residues" evidence="1">
    <location>
        <begin position="14"/>
        <end position="28"/>
    </location>
</feature>
<organism evidence="2 3">
    <name type="scientific">Phlyctema vagabunda</name>
    <dbReference type="NCBI Taxonomy" id="108571"/>
    <lineage>
        <taxon>Eukaryota</taxon>
        <taxon>Fungi</taxon>
        <taxon>Dikarya</taxon>
        <taxon>Ascomycota</taxon>
        <taxon>Pezizomycotina</taxon>
        <taxon>Leotiomycetes</taxon>
        <taxon>Helotiales</taxon>
        <taxon>Dermateaceae</taxon>
        <taxon>Phlyctema</taxon>
    </lineage>
</organism>
<protein>
    <submittedName>
        <fullName evidence="2">Uncharacterized protein</fullName>
    </submittedName>
</protein>
<name>A0ABR4PMX1_9HELO</name>